<sequence length="460" mass="52526">MVKSVPLRMVPLRVPQIGLRAFQNELTTVKLDILLWGWNWVCPTMVREWLRKKDRNSRGYRPHPERWQVSDWEQVLGRCAGSEGDLLFDSESVQLSKEEELTFDGLFKNRRSRKNGYKIRDYVDRKRRNFAVAILQILQPHMTSYMSYWQVGFVELALAGTPIHWARILWKATRQHAGEEKGGSINHLSPFLINFYRSMGCLTAEEKKQFPLLSRMNPRKFVREVEVDTDLDEVPAITPPAELRIEEEHRGAQTLRKRKLGEEEEVPSEEAPSALRPSAHIPTAKGRDAETRVPSAEGATKLPSAEPEWEDLAAPTGVGSPTPLEMLAGHGVEAAAEESMRPSTRESPRILAATEILESEDDTPSEEEEVQSVRGTPIGVLCEQVVPLLRYLDRKVAKYGKPRQGVSYVVLVRHRTRIKVAANPELIAQDQKYRNLKERYNFVQDQWALARKLQKAALKL</sequence>
<evidence type="ECO:0000313" key="3">
    <source>
        <dbReference type="Proteomes" id="UP000077202"/>
    </source>
</evidence>
<dbReference type="Proteomes" id="UP000077202">
    <property type="component" value="Unassembled WGS sequence"/>
</dbReference>
<gene>
    <name evidence="2" type="ORF">AXG93_496s1070</name>
</gene>
<comment type="caution">
    <text evidence="2">The sequence shown here is derived from an EMBL/GenBank/DDBJ whole genome shotgun (WGS) entry which is preliminary data.</text>
</comment>
<organism evidence="2 3">
    <name type="scientific">Marchantia polymorpha subsp. ruderalis</name>
    <dbReference type="NCBI Taxonomy" id="1480154"/>
    <lineage>
        <taxon>Eukaryota</taxon>
        <taxon>Viridiplantae</taxon>
        <taxon>Streptophyta</taxon>
        <taxon>Embryophyta</taxon>
        <taxon>Marchantiophyta</taxon>
        <taxon>Marchantiopsida</taxon>
        <taxon>Marchantiidae</taxon>
        <taxon>Marchantiales</taxon>
        <taxon>Marchantiaceae</taxon>
        <taxon>Marchantia</taxon>
    </lineage>
</organism>
<evidence type="ECO:0000313" key="2">
    <source>
        <dbReference type="EMBL" id="OAE22812.1"/>
    </source>
</evidence>
<dbReference type="AlphaFoldDB" id="A0A176VR84"/>
<feature type="region of interest" description="Disordered" evidence="1">
    <location>
        <begin position="238"/>
        <end position="325"/>
    </location>
</feature>
<reference evidence="2" key="1">
    <citation type="submission" date="2016-03" db="EMBL/GenBank/DDBJ databases">
        <title>Mechanisms controlling the formation of the plant cell surface in tip-growing cells are functionally conserved among land plants.</title>
        <authorList>
            <person name="Honkanen S."/>
            <person name="Jones V.A."/>
            <person name="Morieri G."/>
            <person name="Champion C."/>
            <person name="Hetherington A.J."/>
            <person name="Kelly S."/>
            <person name="Saint-Marcoux D."/>
            <person name="Proust H."/>
            <person name="Prescott H."/>
            <person name="Dolan L."/>
        </authorList>
    </citation>
    <scope>NUCLEOTIDE SEQUENCE [LARGE SCALE GENOMIC DNA]</scope>
    <source>
        <tissue evidence="2">Whole gametophyte</tissue>
    </source>
</reference>
<name>A0A176VR84_MARPO</name>
<protein>
    <submittedName>
        <fullName evidence="2">Uncharacterized protein</fullName>
    </submittedName>
</protein>
<keyword evidence="3" id="KW-1185">Reference proteome</keyword>
<evidence type="ECO:0000256" key="1">
    <source>
        <dbReference type="SAM" id="MobiDB-lite"/>
    </source>
</evidence>
<proteinExistence type="predicted"/>
<accession>A0A176VR84</accession>
<dbReference type="EMBL" id="LVLJ01003060">
    <property type="protein sequence ID" value="OAE22812.1"/>
    <property type="molecule type" value="Genomic_DNA"/>
</dbReference>